<protein>
    <submittedName>
        <fullName evidence="2">Uncharacterized protein</fullName>
    </submittedName>
</protein>
<keyword evidence="3" id="KW-1185">Reference proteome</keyword>
<evidence type="ECO:0000313" key="2">
    <source>
        <dbReference type="EMBL" id="GBM87601.1"/>
    </source>
</evidence>
<feature type="region of interest" description="Disordered" evidence="1">
    <location>
        <begin position="18"/>
        <end position="49"/>
    </location>
</feature>
<dbReference type="Proteomes" id="UP000499080">
    <property type="component" value="Unassembled WGS sequence"/>
</dbReference>
<accession>A0A4Y2JBF5</accession>
<sequence length="110" mass="12028">MRKQVKFKLNYGIKCPTLLDNDAIPETSPGEHAGVPPPDGRDGGRDPRRRALLCLRLPPAQLPVDGGRDGALPLPSPLLQQLRLQGHGRELLLHRPQSARTRQGRPPAQG</sequence>
<gene>
    <name evidence="2" type="ORF">AVEN_119531_1</name>
</gene>
<reference evidence="2 3" key="1">
    <citation type="journal article" date="2019" name="Sci. Rep.">
        <title>Orb-weaving spider Araneus ventricosus genome elucidates the spidroin gene catalogue.</title>
        <authorList>
            <person name="Kono N."/>
            <person name="Nakamura H."/>
            <person name="Ohtoshi R."/>
            <person name="Moran D.A.P."/>
            <person name="Shinohara A."/>
            <person name="Yoshida Y."/>
            <person name="Fujiwara M."/>
            <person name="Mori M."/>
            <person name="Tomita M."/>
            <person name="Arakawa K."/>
        </authorList>
    </citation>
    <scope>NUCLEOTIDE SEQUENCE [LARGE SCALE GENOMIC DNA]</scope>
</reference>
<name>A0A4Y2JBF5_ARAVE</name>
<evidence type="ECO:0000313" key="3">
    <source>
        <dbReference type="Proteomes" id="UP000499080"/>
    </source>
</evidence>
<dbReference type="AlphaFoldDB" id="A0A4Y2JBF5"/>
<dbReference type="EMBL" id="BGPR01003394">
    <property type="protein sequence ID" value="GBM87601.1"/>
    <property type="molecule type" value="Genomic_DNA"/>
</dbReference>
<feature type="region of interest" description="Disordered" evidence="1">
    <location>
        <begin position="87"/>
        <end position="110"/>
    </location>
</feature>
<comment type="caution">
    <text evidence="2">The sequence shown here is derived from an EMBL/GenBank/DDBJ whole genome shotgun (WGS) entry which is preliminary data.</text>
</comment>
<proteinExistence type="predicted"/>
<evidence type="ECO:0000256" key="1">
    <source>
        <dbReference type="SAM" id="MobiDB-lite"/>
    </source>
</evidence>
<organism evidence="2 3">
    <name type="scientific">Araneus ventricosus</name>
    <name type="common">Orbweaver spider</name>
    <name type="synonym">Epeira ventricosa</name>
    <dbReference type="NCBI Taxonomy" id="182803"/>
    <lineage>
        <taxon>Eukaryota</taxon>
        <taxon>Metazoa</taxon>
        <taxon>Ecdysozoa</taxon>
        <taxon>Arthropoda</taxon>
        <taxon>Chelicerata</taxon>
        <taxon>Arachnida</taxon>
        <taxon>Araneae</taxon>
        <taxon>Araneomorphae</taxon>
        <taxon>Entelegynae</taxon>
        <taxon>Araneoidea</taxon>
        <taxon>Araneidae</taxon>
        <taxon>Araneus</taxon>
    </lineage>
</organism>